<proteinExistence type="predicted"/>
<name>A0A2P2IYI0_RHIMU</name>
<dbReference type="EMBL" id="GGEC01005786">
    <property type="protein sequence ID" value="MBW86269.1"/>
    <property type="molecule type" value="Transcribed_RNA"/>
</dbReference>
<accession>A0A2P2IYI0</accession>
<sequence length="78" mass="8709">MPGFRSQRIFMDSLEYCCLLTDAQTFGEFPWYRGGRSGRGPPRGGYSHGSYYGRGYGSAYGGRGRGRGRGRAVPYRNL</sequence>
<dbReference type="AlphaFoldDB" id="A0A2P2IYI0"/>
<protein>
    <submittedName>
        <fullName evidence="1">Uncharacterized protein</fullName>
    </submittedName>
</protein>
<organism evidence="1">
    <name type="scientific">Rhizophora mucronata</name>
    <name type="common">Asiatic mangrove</name>
    <dbReference type="NCBI Taxonomy" id="61149"/>
    <lineage>
        <taxon>Eukaryota</taxon>
        <taxon>Viridiplantae</taxon>
        <taxon>Streptophyta</taxon>
        <taxon>Embryophyta</taxon>
        <taxon>Tracheophyta</taxon>
        <taxon>Spermatophyta</taxon>
        <taxon>Magnoliopsida</taxon>
        <taxon>eudicotyledons</taxon>
        <taxon>Gunneridae</taxon>
        <taxon>Pentapetalae</taxon>
        <taxon>rosids</taxon>
        <taxon>fabids</taxon>
        <taxon>Malpighiales</taxon>
        <taxon>Rhizophoraceae</taxon>
        <taxon>Rhizophora</taxon>
    </lineage>
</organism>
<evidence type="ECO:0000313" key="1">
    <source>
        <dbReference type="EMBL" id="MBW86269.1"/>
    </source>
</evidence>
<reference evidence="1" key="1">
    <citation type="submission" date="2018-02" db="EMBL/GenBank/DDBJ databases">
        <title>Rhizophora mucronata_Transcriptome.</title>
        <authorList>
            <person name="Meera S.P."/>
            <person name="Sreeshan A."/>
            <person name="Augustine A."/>
        </authorList>
    </citation>
    <scope>NUCLEOTIDE SEQUENCE</scope>
    <source>
        <tissue evidence="1">Leaf</tissue>
    </source>
</reference>